<feature type="transmembrane region" description="Helical" evidence="1">
    <location>
        <begin position="131"/>
        <end position="153"/>
    </location>
</feature>
<keyword evidence="3" id="KW-1185">Reference proteome</keyword>
<sequence length="252" mass="25173">MDAIGTNLGMLAVAVAEIVCAAALVAWARRRDAAAEGASPSALTRGERVVVAIVGGGALVAIPLSVYSLLASAVWFASAPVLRVDDLPLGGSTAPGFLESATAVPAAGYDTAWIEVADLPAGPRWLLWAEAALPMALALVLAVGIASLALALLRGAPFARTLPVALGGAAIVVVAAGLGTQVFGAIARGQIISSLGPPELITSHDDGSGVAEGFIFALSLDLSPIGWGLGIALLSAVFAIGTRMQHDTKGLV</sequence>
<reference evidence="3" key="1">
    <citation type="submission" date="2019-09" db="EMBL/GenBank/DDBJ databases">
        <title>Mumia zhuanghuii sp. nov. isolated from the intestinal contents of plateau pika (Ochotona curzoniae) in the Qinghai-Tibet plateau of China.</title>
        <authorList>
            <person name="Tian Z."/>
        </authorList>
    </citation>
    <scope>NUCLEOTIDE SEQUENCE [LARGE SCALE GENOMIC DNA]</scope>
    <source>
        <strain evidence="3">L-031</strain>
    </source>
</reference>
<keyword evidence="1" id="KW-0472">Membrane</keyword>
<feature type="transmembrane region" description="Helical" evidence="1">
    <location>
        <begin position="6"/>
        <end position="28"/>
    </location>
</feature>
<gene>
    <name evidence="2" type="ORF">F6J85_01295</name>
</gene>
<evidence type="ECO:0000313" key="3">
    <source>
        <dbReference type="Proteomes" id="UP000325516"/>
    </source>
</evidence>
<accession>A0A5J6L0F5</accession>
<keyword evidence="1" id="KW-0812">Transmembrane</keyword>
<dbReference type="RefSeq" id="WP_150923511.1">
    <property type="nucleotide sequence ID" value="NZ_CP044232.1"/>
</dbReference>
<dbReference type="Proteomes" id="UP000325516">
    <property type="component" value="Chromosome"/>
</dbReference>
<feature type="transmembrane region" description="Helical" evidence="1">
    <location>
        <begin position="225"/>
        <end position="242"/>
    </location>
</feature>
<proteinExistence type="predicted"/>
<dbReference type="EMBL" id="CP044232">
    <property type="protein sequence ID" value="QEW01866.1"/>
    <property type="molecule type" value="Genomic_DNA"/>
</dbReference>
<feature type="transmembrane region" description="Helical" evidence="1">
    <location>
        <begin position="49"/>
        <end position="77"/>
    </location>
</feature>
<evidence type="ECO:0000313" key="2">
    <source>
        <dbReference type="EMBL" id="QEW01866.1"/>
    </source>
</evidence>
<organism evidence="2 3">
    <name type="scientific">Microbacterium lushaniae</name>
    <dbReference type="NCBI Taxonomy" id="2614639"/>
    <lineage>
        <taxon>Bacteria</taxon>
        <taxon>Bacillati</taxon>
        <taxon>Actinomycetota</taxon>
        <taxon>Actinomycetes</taxon>
        <taxon>Micrococcales</taxon>
        <taxon>Microbacteriaceae</taxon>
        <taxon>Microbacterium</taxon>
    </lineage>
</organism>
<protein>
    <submittedName>
        <fullName evidence="2">Uncharacterized protein</fullName>
    </submittedName>
</protein>
<keyword evidence="1" id="KW-1133">Transmembrane helix</keyword>
<dbReference type="KEGG" id="mlz:F6J85_01295"/>
<dbReference type="AlphaFoldDB" id="A0A5J6L0F5"/>
<evidence type="ECO:0000256" key="1">
    <source>
        <dbReference type="SAM" id="Phobius"/>
    </source>
</evidence>
<feature type="transmembrane region" description="Helical" evidence="1">
    <location>
        <begin position="165"/>
        <end position="187"/>
    </location>
</feature>
<name>A0A5J6L0F5_9MICO</name>